<evidence type="ECO:0000259" key="8">
    <source>
        <dbReference type="Pfam" id="PF03458"/>
    </source>
</evidence>
<dbReference type="PANTHER" id="PTHR30506">
    <property type="entry name" value="INNER MEMBRANE PROTEIN"/>
    <property type="match status" value="1"/>
</dbReference>
<evidence type="ECO:0000256" key="1">
    <source>
        <dbReference type="ARBA" id="ARBA00004651"/>
    </source>
</evidence>
<protein>
    <submittedName>
        <fullName evidence="9">Trimeric intracellular cation channel family protein</fullName>
    </submittedName>
</protein>
<evidence type="ECO:0000256" key="5">
    <source>
        <dbReference type="ARBA" id="ARBA00022989"/>
    </source>
</evidence>
<evidence type="ECO:0000256" key="3">
    <source>
        <dbReference type="ARBA" id="ARBA00022475"/>
    </source>
</evidence>
<sequence>MDPIVLFDYIGTMVFAISGTLTAAQKRLDLFGAMFIGFVTAIGGGTVRDVMLGNMPVTWIKTYDYFLIILLGIVLTVVFKKIVIKLKNTLFLFDTIGIGVFTVLGMEKTLELGISQPIAVIMGLISAVVGGIIRDTLCNELPLIFHREIYATACIAGSIVYLILRNIGFPPLAYTWITVGTIITIRLIAVKYSLAIPLLTITEDQSSSNPK</sequence>
<dbReference type="InterPro" id="IPR005115">
    <property type="entry name" value="Gly_transporter"/>
</dbReference>
<evidence type="ECO:0000256" key="4">
    <source>
        <dbReference type="ARBA" id="ARBA00022692"/>
    </source>
</evidence>
<feature type="transmembrane region" description="Helical" evidence="7">
    <location>
        <begin position="6"/>
        <end position="24"/>
    </location>
</feature>
<keyword evidence="6 7" id="KW-0472">Membrane</keyword>
<comment type="similarity">
    <text evidence="2">Belongs to the UPF0126 family.</text>
</comment>
<feature type="transmembrane region" description="Helical" evidence="7">
    <location>
        <begin position="31"/>
        <end position="51"/>
    </location>
</feature>
<dbReference type="EMBL" id="JAGUCO010000011">
    <property type="protein sequence ID" value="MBS2099497.1"/>
    <property type="molecule type" value="Genomic_DNA"/>
</dbReference>
<evidence type="ECO:0000313" key="9">
    <source>
        <dbReference type="EMBL" id="MBS2099497.1"/>
    </source>
</evidence>
<keyword evidence="10" id="KW-1185">Reference proteome</keyword>
<evidence type="ECO:0000256" key="6">
    <source>
        <dbReference type="ARBA" id="ARBA00023136"/>
    </source>
</evidence>
<feature type="transmembrane region" description="Helical" evidence="7">
    <location>
        <begin position="118"/>
        <end position="137"/>
    </location>
</feature>
<feature type="domain" description="Glycine transporter" evidence="8">
    <location>
        <begin position="6"/>
        <end position="80"/>
    </location>
</feature>
<proteinExistence type="inferred from homology"/>
<dbReference type="PANTHER" id="PTHR30506:SF3">
    <property type="entry name" value="UPF0126 INNER MEMBRANE PROTEIN YADS-RELATED"/>
    <property type="match status" value="1"/>
</dbReference>
<keyword evidence="4 7" id="KW-0812">Transmembrane</keyword>
<evidence type="ECO:0000256" key="2">
    <source>
        <dbReference type="ARBA" id="ARBA00008193"/>
    </source>
</evidence>
<evidence type="ECO:0000256" key="7">
    <source>
        <dbReference type="SAM" id="Phobius"/>
    </source>
</evidence>
<keyword evidence="5 7" id="KW-1133">Transmembrane helix</keyword>
<feature type="transmembrane region" description="Helical" evidence="7">
    <location>
        <begin position="149"/>
        <end position="167"/>
    </location>
</feature>
<comment type="subcellular location">
    <subcellularLocation>
        <location evidence="1">Cell membrane</location>
        <topology evidence="1">Multi-pass membrane protein</topology>
    </subcellularLocation>
</comment>
<organism evidence="9 10">
    <name type="scientific">Carboxylicivirga linearis</name>
    <dbReference type="NCBI Taxonomy" id="1628157"/>
    <lineage>
        <taxon>Bacteria</taxon>
        <taxon>Pseudomonadati</taxon>
        <taxon>Bacteroidota</taxon>
        <taxon>Bacteroidia</taxon>
        <taxon>Marinilabiliales</taxon>
        <taxon>Marinilabiliaceae</taxon>
        <taxon>Carboxylicivirga</taxon>
    </lineage>
</organism>
<feature type="transmembrane region" description="Helical" evidence="7">
    <location>
        <begin position="63"/>
        <end position="83"/>
    </location>
</feature>
<accession>A0ABS5JX46</accession>
<feature type="transmembrane region" description="Helical" evidence="7">
    <location>
        <begin position="90"/>
        <end position="106"/>
    </location>
</feature>
<gene>
    <name evidence="9" type="ORF">KEM10_14470</name>
</gene>
<dbReference type="RefSeq" id="WP_212216739.1">
    <property type="nucleotide sequence ID" value="NZ_JAGUCO010000011.1"/>
</dbReference>
<dbReference type="Proteomes" id="UP000708576">
    <property type="component" value="Unassembled WGS sequence"/>
</dbReference>
<reference evidence="9 10" key="1">
    <citation type="journal article" date="2015" name="Int. J. Syst. Evol. Microbiol.">
        <title>Carboxylicivirga linearis sp. nov., isolated from a sea cucumber culture pond.</title>
        <authorList>
            <person name="Wang F.Q."/>
            <person name="Zhou Y.X."/>
            <person name="Lin X.Z."/>
            <person name="Chen G.J."/>
            <person name="Du Z.J."/>
        </authorList>
    </citation>
    <scope>NUCLEOTIDE SEQUENCE [LARGE SCALE GENOMIC DNA]</scope>
    <source>
        <strain evidence="9 10">FB218</strain>
    </source>
</reference>
<evidence type="ECO:0000313" key="10">
    <source>
        <dbReference type="Proteomes" id="UP000708576"/>
    </source>
</evidence>
<feature type="transmembrane region" description="Helical" evidence="7">
    <location>
        <begin position="173"/>
        <end position="189"/>
    </location>
</feature>
<comment type="caution">
    <text evidence="9">The sequence shown here is derived from an EMBL/GenBank/DDBJ whole genome shotgun (WGS) entry which is preliminary data.</text>
</comment>
<dbReference type="Pfam" id="PF03458">
    <property type="entry name" value="Gly_transporter"/>
    <property type="match status" value="2"/>
</dbReference>
<name>A0ABS5JX46_9BACT</name>
<keyword evidence="3" id="KW-1003">Cell membrane</keyword>
<feature type="domain" description="Glycine transporter" evidence="8">
    <location>
        <begin position="92"/>
        <end position="165"/>
    </location>
</feature>